<evidence type="ECO:0000313" key="2">
    <source>
        <dbReference type="EMBL" id="MBP5858624.1"/>
    </source>
</evidence>
<dbReference type="RefSeq" id="WP_210683213.1">
    <property type="nucleotide sequence ID" value="NZ_JAGMWN010000009.1"/>
</dbReference>
<dbReference type="AlphaFoldDB" id="A0A8J7S858"/>
<keyword evidence="3" id="KW-1185">Reference proteome</keyword>
<comment type="caution">
    <text evidence="2">The sequence shown here is derived from an EMBL/GenBank/DDBJ whole genome shotgun (WGS) entry which is preliminary data.</text>
</comment>
<dbReference type="EMBL" id="JAGMWN010000009">
    <property type="protein sequence ID" value="MBP5858624.1"/>
    <property type="molecule type" value="Genomic_DNA"/>
</dbReference>
<evidence type="ECO:0000256" key="1">
    <source>
        <dbReference type="SAM" id="SignalP"/>
    </source>
</evidence>
<dbReference type="Proteomes" id="UP000672602">
    <property type="component" value="Unassembled WGS sequence"/>
</dbReference>
<feature type="chain" id="PRO_5035286216" evidence="1">
    <location>
        <begin position="44"/>
        <end position="281"/>
    </location>
</feature>
<dbReference type="SUPFAM" id="SSF52833">
    <property type="entry name" value="Thioredoxin-like"/>
    <property type="match status" value="1"/>
</dbReference>
<proteinExistence type="predicted"/>
<dbReference type="PANTHER" id="PTHR36057:SF1">
    <property type="entry name" value="LIPOPROTEIN LIPID ATTACHMENT SITE-LIKE PROTEIN, PUTATIVE (DUF1223)-RELATED"/>
    <property type="match status" value="1"/>
</dbReference>
<dbReference type="InterPro" id="IPR036249">
    <property type="entry name" value="Thioredoxin-like_sf"/>
</dbReference>
<evidence type="ECO:0000313" key="3">
    <source>
        <dbReference type="Proteomes" id="UP000672602"/>
    </source>
</evidence>
<reference evidence="2" key="1">
    <citation type="submission" date="2021-04" db="EMBL/GenBank/DDBJ databases">
        <authorList>
            <person name="Zhang D.-C."/>
        </authorList>
    </citation>
    <scope>NUCLEOTIDE SEQUENCE</scope>
    <source>
        <strain evidence="2">CGMCC 1.15697</strain>
    </source>
</reference>
<name>A0A8J7S858_9PROT</name>
<sequence length="281" mass="29937">MLQCMIRFARKNRPPSSPAAAARMFPVPSLFLALFLAAIQPSAAKPATTQPNIGKGDAPSGPVAVELFTSQGCSSCPPTEDFLAELAGRPGVIALEFHVDYWDYIGWKDPFADPAFTARQRAYARALDQPYVYTPQIVIDGADHAVGSRRDAVEARMAAARRRHDLSRAEGTAPDLSLDLVAGRGYRIRVDGPGPAPGESFRLLLIGFDRRHATRVGAGENRGRTLESAHIVRALVPLGPWTGGRLSRIVPADSVTGDGGVAVFLQDGAAGPIAAAAMIRF</sequence>
<dbReference type="Pfam" id="PF06764">
    <property type="entry name" value="DUF1223"/>
    <property type="match status" value="1"/>
</dbReference>
<dbReference type="InterPro" id="IPR010634">
    <property type="entry name" value="DUF1223"/>
</dbReference>
<feature type="signal peptide" evidence="1">
    <location>
        <begin position="1"/>
        <end position="43"/>
    </location>
</feature>
<keyword evidence="1" id="KW-0732">Signal</keyword>
<dbReference type="PANTHER" id="PTHR36057">
    <property type="match status" value="1"/>
</dbReference>
<gene>
    <name evidence="2" type="ORF">KAJ83_16510</name>
</gene>
<accession>A0A8J7S858</accession>
<protein>
    <submittedName>
        <fullName evidence="2">DUF1223 domain-containing protein</fullName>
    </submittedName>
</protein>
<organism evidence="2 3">
    <name type="scientific">Marivibrio halodurans</name>
    <dbReference type="NCBI Taxonomy" id="2039722"/>
    <lineage>
        <taxon>Bacteria</taxon>
        <taxon>Pseudomonadati</taxon>
        <taxon>Pseudomonadota</taxon>
        <taxon>Alphaproteobacteria</taxon>
        <taxon>Rhodospirillales</taxon>
        <taxon>Rhodospirillaceae</taxon>
        <taxon>Marivibrio</taxon>
    </lineage>
</organism>